<evidence type="ECO:0000313" key="2">
    <source>
        <dbReference type="Proteomes" id="UP000054266"/>
    </source>
</evidence>
<dbReference type="EMBL" id="KN846956">
    <property type="protein sequence ID" value="KIW73561.1"/>
    <property type="molecule type" value="Genomic_DNA"/>
</dbReference>
<dbReference type="Proteomes" id="UP000054266">
    <property type="component" value="Unassembled WGS sequence"/>
</dbReference>
<keyword evidence="2" id="KW-1185">Reference proteome</keyword>
<accession>A0A0D2D7N0</accession>
<reference evidence="1 2" key="1">
    <citation type="submission" date="2015-01" db="EMBL/GenBank/DDBJ databases">
        <title>The Genome Sequence of Capronia semiimmersa CBS27337.</title>
        <authorList>
            <consortium name="The Broad Institute Genomics Platform"/>
            <person name="Cuomo C."/>
            <person name="de Hoog S."/>
            <person name="Gorbushina A."/>
            <person name="Stielow B."/>
            <person name="Teixiera M."/>
            <person name="Abouelleil A."/>
            <person name="Chapman S.B."/>
            <person name="Priest M."/>
            <person name="Young S.K."/>
            <person name="Wortman J."/>
            <person name="Nusbaum C."/>
            <person name="Birren B."/>
        </authorList>
    </citation>
    <scope>NUCLEOTIDE SEQUENCE [LARGE SCALE GENOMIC DNA]</scope>
    <source>
        <strain evidence="1 2">CBS 27337</strain>
    </source>
</reference>
<organism evidence="1 2">
    <name type="scientific">Phialophora macrospora</name>
    <dbReference type="NCBI Taxonomy" id="1851006"/>
    <lineage>
        <taxon>Eukaryota</taxon>
        <taxon>Fungi</taxon>
        <taxon>Dikarya</taxon>
        <taxon>Ascomycota</taxon>
        <taxon>Pezizomycotina</taxon>
        <taxon>Eurotiomycetes</taxon>
        <taxon>Chaetothyriomycetidae</taxon>
        <taxon>Chaetothyriales</taxon>
        <taxon>Herpotrichiellaceae</taxon>
        <taxon>Phialophora</taxon>
    </lineage>
</organism>
<evidence type="ECO:0000313" key="1">
    <source>
        <dbReference type="EMBL" id="KIW73561.1"/>
    </source>
</evidence>
<gene>
    <name evidence="1" type="ORF">PV04_01666</name>
</gene>
<protein>
    <submittedName>
        <fullName evidence="1">Uncharacterized protein</fullName>
    </submittedName>
</protein>
<dbReference type="HOGENOM" id="CLU_1467964_0_0_1"/>
<dbReference type="AlphaFoldDB" id="A0A0D2D7N0"/>
<sequence>MVSLVNSIPAANESPEAGQSCTNVTDTFDEVGFVTSSSKLLGTLGGIIPQSSPNLASATILNDLLQLGPLTLQPFGNITASPSKYFDIYSGWLACTLMQGSSQVPGLPLGCTVTVSGIDKDSNTVPAYTTSFSPTNVLANPMAFFQLPDSFRNLISVTFGVATSGLLPATTALFLDNVSMCTYS</sequence>
<name>A0A0D2D7N0_9EURO</name>
<dbReference type="STRING" id="5601.A0A0D2D7N0"/>
<proteinExistence type="predicted"/>